<dbReference type="GO" id="GO:0045211">
    <property type="term" value="C:postsynaptic membrane"/>
    <property type="evidence" value="ECO:0007669"/>
    <property type="project" value="UniProtKB-SubCell"/>
</dbReference>
<evidence type="ECO:0000259" key="17">
    <source>
        <dbReference type="Pfam" id="PF01094"/>
    </source>
</evidence>
<feature type="disulfide bond" evidence="13">
    <location>
        <begin position="736"/>
        <end position="793"/>
    </location>
</feature>
<evidence type="ECO:0000256" key="10">
    <source>
        <dbReference type="ARBA" id="ARBA00034100"/>
    </source>
</evidence>
<evidence type="ECO:0000256" key="12">
    <source>
        <dbReference type="PIRSR" id="PIRSR601508-2"/>
    </source>
</evidence>
<evidence type="ECO:0000256" key="11">
    <source>
        <dbReference type="PIRSR" id="PIRSR601508-1"/>
    </source>
</evidence>
<organism evidence="18 19">
    <name type="scientific">Macrostomum lignano</name>
    <dbReference type="NCBI Taxonomy" id="282301"/>
    <lineage>
        <taxon>Eukaryota</taxon>
        <taxon>Metazoa</taxon>
        <taxon>Spiralia</taxon>
        <taxon>Lophotrochozoa</taxon>
        <taxon>Platyhelminthes</taxon>
        <taxon>Rhabditophora</taxon>
        <taxon>Macrostomorpha</taxon>
        <taxon>Macrostomida</taxon>
        <taxon>Macrostomidae</taxon>
        <taxon>Macrostomum</taxon>
    </lineage>
</organism>
<evidence type="ECO:0000256" key="13">
    <source>
        <dbReference type="PIRSR" id="PIRSR601508-3"/>
    </source>
</evidence>
<comment type="caution">
    <text evidence="18">The sequence shown here is derived from an EMBL/GenBank/DDBJ whole genome shotgun (WGS) entry which is preliminary data.</text>
</comment>
<keyword evidence="6 14" id="KW-0472">Membrane</keyword>
<dbReference type="Gene3D" id="3.40.190.10">
    <property type="entry name" value="Periplasmic binding protein-like II"/>
    <property type="match status" value="1"/>
</dbReference>
<evidence type="ECO:0000256" key="6">
    <source>
        <dbReference type="ARBA" id="ARBA00023136"/>
    </source>
</evidence>
<proteinExistence type="predicted"/>
<keyword evidence="5" id="KW-0770">Synapse</keyword>
<sequence length="848" mass="91371">MSVFWRMLDLCLLLAALSAVPGPAHGMDFRLGVLLEDGSSVSADLINKTVSRIVNDDWMYFSAGSNRRMVLEIAAVPPGKTVQAVQKVCTWHNVSALLAVGSCELAVCARDLGKSLGVPTVVVPVGLCDVAIDSNFVAAGREPISHQVAAAVAAIEFEKVTEIALVYDETQDSQMVQDFVTRITAKKVACSTFLAGAGNASQVARSLTAGSARLVAAMLTKERLREVLLAANATGAIRVDYQWLALDPGVNAAQLLSWLPTAGFPVNLLIIRSPTWGLATTPDTCIDQLTAVVPGCRGDSLTVAQLQAADSVLAVATALLSLNASDSASESRVTCGLPGSWPGGAAVARALKSGTAPVLGGHNVSYSAADSHALSPYIELISTHSAAFGDRPTFVESGRFNPATGRLSVTFADRQTRQKLLFANKFLSFKGRVLNVCSPAINPYTVYTNASNGFGGKVVEGYNADMLSVLESSLNFRSLVRPPSLASSSSGSQADCIADILNGKADIALLFGLNSGSYSSVEFSNDILPMSHTILVKRPAQGTALWNVFLPFTYDVWLLLLGMFIVVSMILYVLAYFNPFSAWNLGLPFAIADEIWYKEYVWSLVGSFLQQGQDFFPFAASPRTILAFWWLFTVIIFGTYTGELAAQLTITVQRRPVKSLSELADDPLYKVHVVTGSGIHQSILRAETGSLAELRHKLEPVANEASCAETVMYTDNPYQVCIMDQNMNAYYANNFCNKAYVTNDYFNPSFNGLVFPKNAFYTAAFNGALQRAKETGIANLIRLKHFPVSNPECHVPEIVMTTAAINLEGIGGTCFLTIGLYIMAMFVLGVELCWTNVCKKNPLDFMCF</sequence>
<accession>A0A267DM75</accession>
<dbReference type="Gene3D" id="1.10.287.70">
    <property type="match status" value="1"/>
</dbReference>
<dbReference type="OrthoDB" id="5984008at2759"/>
<evidence type="ECO:0000256" key="1">
    <source>
        <dbReference type="ARBA" id="ARBA00004651"/>
    </source>
</evidence>
<dbReference type="InterPro" id="IPR052192">
    <property type="entry name" value="Insect_Ionotropic_Sensory_Rcpt"/>
</dbReference>
<evidence type="ECO:0000256" key="9">
    <source>
        <dbReference type="ARBA" id="ARBA00023257"/>
    </source>
</evidence>
<dbReference type="Pfam" id="PF00060">
    <property type="entry name" value="Lig_chan"/>
    <property type="match status" value="1"/>
</dbReference>
<evidence type="ECO:0000259" key="16">
    <source>
        <dbReference type="Pfam" id="PF00060"/>
    </source>
</evidence>
<evidence type="ECO:0000256" key="5">
    <source>
        <dbReference type="ARBA" id="ARBA00023018"/>
    </source>
</evidence>
<evidence type="ECO:0000256" key="7">
    <source>
        <dbReference type="ARBA" id="ARBA00023170"/>
    </source>
</evidence>
<evidence type="ECO:0000256" key="3">
    <source>
        <dbReference type="ARBA" id="ARBA00022692"/>
    </source>
</evidence>
<reference evidence="18 19" key="1">
    <citation type="submission" date="2017-06" db="EMBL/GenBank/DDBJ databases">
        <title>A platform for efficient transgenesis in Macrostomum lignano, a flatworm model organism for stem cell research.</title>
        <authorList>
            <person name="Berezikov E."/>
        </authorList>
    </citation>
    <scope>NUCLEOTIDE SEQUENCE [LARGE SCALE GENOMIC DNA]</scope>
    <source>
        <strain evidence="18">DV1</strain>
        <tissue evidence="18">Whole organism</tissue>
    </source>
</reference>
<dbReference type="EMBL" id="NIVC01003820">
    <property type="protein sequence ID" value="PAA49652.1"/>
    <property type="molecule type" value="Genomic_DNA"/>
</dbReference>
<feature type="transmembrane region" description="Helical" evidence="14">
    <location>
        <begin position="625"/>
        <end position="646"/>
    </location>
</feature>
<keyword evidence="9" id="KW-0628">Postsynaptic cell membrane</keyword>
<dbReference type="InterPro" id="IPR028082">
    <property type="entry name" value="Peripla_BP_I"/>
</dbReference>
<keyword evidence="8" id="KW-0325">Glycoprotein</keyword>
<feature type="domain" description="Ionotropic glutamate receptor C-terminal" evidence="16">
    <location>
        <begin position="554"/>
        <end position="726"/>
    </location>
</feature>
<dbReference type="AlphaFoldDB" id="A0A267DM75"/>
<feature type="chain" id="PRO_5012672964" description="PBPe domain-containing protein" evidence="15">
    <location>
        <begin position="27"/>
        <end position="848"/>
    </location>
</feature>
<dbReference type="Pfam" id="PF01094">
    <property type="entry name" value="ANF_receptor"/>
    <property type="match status" value="1"/>
</dbReference>
<dbReference type="STRING" id="282301.A0A267DM75"/>
<keyword evidence="7" id="KW-0675">Receptor</keyword>
<dbReference type="SUPFAM" id="SSF53822">
    <property type="entry name" value="Periplasmic binding protein-like I"/>
    <property type="match status" value="1"/>
</dbReference>
<dbReference type="PRINTS" id="PR00177">
    <property type="entry name" value="NMDARECEPTOR"/>
</dbReference>
<evidence type="ECO:0000256" key="14">
    <source>
        <dbReference type="SAM" id="Phobius"/>
    </source>
</evidence>
<keyword evidence="19" id="KW-1185">Reference proteome</keyword>
<keyword evidence="15" id="KW-0732">Signal</keyword>
<keyword evidence="2" id="KW-1003">Cell membrane</keyword>
<comment type="subcellular location">
    <subcellularLocation>
        <location evidence="1">Cell membrane</location>
        <topology evidence="1">Multi-pass membrane protein</topology>
    </subcellularLocation>
    <subcellularLocation>
        <location evidence="10">Postsynaptic cell membrane</location>
    </subcellularLocation>
</comment>
<keyword evidence="13" id="KW-1015">Disulfide bond</keyword>
<feature type="domain" description="Receptor ligand binding region" evidence="17">
    <location>
        <begin position="94"/>
        <end position="365"/>
    </location>
</feature>
<feature type="signal peptide" evidence="15">
    <location>
        <begin position="1"/>
        <end position="26"/>
    </location>
</feature>
<evidence type="ECO:0000313" key="19">
    <source>
        <dbReference type="Proteomes" id="UP000215902"/>
    </source>
</evidence>
<evidence type="ECO:0000256" key="8">
    <source>
        <dbReference type="ARBA" id="ARBA00023180"/>
    </source>
</evidence>
<evidence type="ECO:0000256" key="2">
    <source>
        <dbReference type="ARBA" id="ARBA00022475"/>
    </source>
</evidence>
<name>A0A267DM75_9PLAT</name>
<dbReference type="Gene3D" id="3.40.50.2300">
    <property type="match status" value="2"/>
</dbReference>
<dbReference type="InterPro" id="IPR001320">
    <property type="entry name" value="Iontro_rcpt_C"/>
</dbReference>
<evidence type="ECO:0000256" key="4">
    <source>
        <dbReference type="ARBA" id="ARBA00022989"/>
    </source>
</evidence>
<dbReference type="InterPro" id="IPR001828">
    <property type="entry name" value="ANF_lig-bd_rcpt"/>
</dbReference>
<dbReference type="PANTHER" id="PTHR42643">
    <property type="entry name" value="IONOTROPIC RECEPTOR 20A-RELATED"/>
    <property type="match status" value="1"/>
</dbReference>
<feature type="transmembrane region" description="Helical" evidence="14">
    <location>
        <begin position="815"/>
        <end position="834"/>
    </location>
</feature>
<evidence type="ECO:0000256" key="15">
    <source>
        <dbReference type="SAM" id="SignalP"/>
    </source>
</evidence>
<feature type="transmembrane region" description="Helical" evidence="14">
    <location>
        <begin position="556"/>
        <end position="577"/>
    </location>
</feature>
<dbReference type="InterPro" id="IPR001508">
    <property type="entry name" value="Iono_Glu_rcpt_met"/>
</dbReference>
<dbReference type="Proteomes" id="UP000215902">
    <property type="component" value="Unassembled WGS sequence"/>
</dbReference>
<keyword evidence="4 14" id="KW-1133">Transmembrane helix</keyword>
<evidence type="ECO:0008006" key="20">
    <source>
        <dbReference type="Google" id="ProtNLM"/>
    </source>
</evidence>
<dbReference type="GO" id="GO:0050906">
    <property type="term" value="P:detection of stimulus involved in sensory perception"/>
    <property type="evidence" value="ECO:0007669"/>
    <property type="project" value="UniProtKB-ARBA"/>
</dbReference>
<dbReference type="PANTHER" id="PTHR42643:SF24">
    <property type="entry name" value="IONOTROPIC RECEPTOR 60A"/>
    <property type="match status" value="1"/>
</dbReference>
<dbReference type="SUPFAM" id="SSF53850">
    <property type="entry name" value="Periplasmic binding protein-like II"/>
    <property type="match status" value="1"/>
</dbReference>
<keyword evidence="3 14" id="KW-0812">Transmembrane</keyword>
<dbReference type="GO" id="GO:0015276">
    <property type="term" value="F:ligand-gated monoatomic ion channel activity"/>
    <property type="evidence" value="ECO:0007669"/>
    <property type="project" value="InterPro"/>
</dbReference>
<feature type="binding site" evidence="11">
    <location>
        <position position="724"/>
    </location>
    <ligand>
        <name>L-glutamate</name>
        <dbReference type="ChEBI" id="CHEBI:29985"/>
    </ligand>
</feature>
<evidence type="ECO:0000313" key="18">
    <source>
        <dbReference type="EMBL" id="PAA49652.1"/>
    </source>
</evidence>
<gene>
    <name evidence="18" type="ORF">BOX15_Mlig025272g1</name>
</gene>
<protein>
    <recommendedName>
        <fullName evidence="20">PBPe domain-containing protein</fullName>
    </recommendedName>
</protein>
<dbReference type="GO" id="GO:0038023">
    <property type="term" value="F:signaling receptor activity"/>
    <property type="evidence" value="ECO:0007669"/>
    <property type="project" value="InterPro"/>
</dbReference>
<feature type="site" description="Crucial to convey clamshell closure to channel opening" evidence="12">
    <location>
        <position position="657"/>
    </location>
</feature>